<dbReference type="Pfam" id="PF01553">
    <property type="entry name" value="Acyltransferase"/>
    <property type="match status" value="1"/>
</dbReference>
<dbReference type="InterPro" id="IPR002123">
    <property type="entry name" value="Plipid/glycerol_acylTrfase"/>
</dbReference>
<feature type="domain" description="Phospholipid/glycerol acyltransferase" evidence="8">
    <location>
        <begin position="70"/>
        <end position="194"/>
    </location>
</feature>
<gene>
    <name evidence="9" type="ORF">ACFL27_16110</name>
</gene>
<evidence type="ECO:0000313" key="10">
    <source>
        <dbReference type="Proteomes" id="UP001594351"/>
    </source>
</evidence>
<comment type="caution">
    <text evidence="9">The sequence shown here is derived from an EMBL/GenBank/DDBJ whole genome shotgun (WGS) entry which is preliminary data.</text>
</comment>
<dbReference type="InterPro" id="IPR000872">
    <property type="entry name" value="Tafazzin"/>
</dbReference>
<evidence type="ECO:0000259" key="8">
    <source>
        <dbReference type="SMART" id="SM00563"/>
    </source>
</evidence>
<evidence type="ECO:0000313" key="9">
    <source>
        <dbReference type="EMBL" id="MFC1851715.1"/>
    </source>
</evidence>
<accession>A0ABV6YZU2</accession>
<dbReference type="SUPFAM" id="SSF69593">
    <property type="entry name" value="Glycerol-3-phosphate (1)-acyltransferase"/>
    <property type="match status" value="1"/>
</dbReference>
<dbReference type="CDD" id="cd07989">
    <property type="entry name" value="LPLAT_AGPAT-like"/>
    <property type="match status" value="1"/>
</dbReference>
<evidence type="ECO:0000256" key="2">
    <source>
        <dbReference type="ARBA" id="ARBA00022679"/>
    </source>
</evidence>
<keyword evidence="2" id="KW-0808">Transferase</keyword>
<dbReference type="SMART" id="SM00563">
    <property type="entry name" value="PlsC"/>
    <property type="match status" value="1"/>
</dbReference>
<dbReference type="Proteomes" id="UP001594351">
    <property type="component" value="Unassembled WGS sequence"/>
</dbReference>
<keyword evidence="4 7" id="KW-0472">Membrane</keyword>
<evidence type="ECO:0000256" key="5">
    <source>
        <dbReference type="ARBA" id="ARBA00023315"/>
    </source>
</evidence>
<proteinExistence type="predicted"/>
<protein>
    <submittedName>
        <fullName evidence="9">Lysophospholipid acyltransferase family protein</fullName>
    </submittedName>
</protein>
<keyword evidence="10" id="KW-1185">Reference proteome</keyword>
<dbReference type="EMBL" id="JBHPBY010000218">
    <property type="protein sequence ID" value="MFC1851715.1"/>
    <property type="molecule type" value="Genomic_DNA"/>
</dbReference>
<evidence type="ECO:0000256" key="6">
    <source>
        <dbReference type="ARBA" id="ARBA00047906"/>
    </source>
</evidence>
<reference evidence="9 10" key="1">
    <citation type="submission" date="2024-09" db="EMBL/GenBank/DDBJ databases">
        <title>Laminarin stimulates single cell rates of sulfate reduction while oxygen inhibits transcriptomic activity in coastal marine sediment.</title>
        <authorList>
            <person name="Lindsay M."/>
            <person name="Orcutt B."/>
            <person name="Emerson D."/>
            <person name="Stepanauskas R."/>
            <person name="D'Angelo T."/>
        </authorList>
    </citation>
    <scope>NUCLEOTIDE SEQUENCE [LARGE SCALE GENOMIC DNA]</scope>
    <source>
        <strain evidence="9">SAG AM-311-K15</strain>
    </source>
</reference>
<evidence type="ECO:0000256" key="4">
    <source>
        <dbReference type="ARBA" id="ARBA00023136"/>
    </source>
</evidence>
<sequence>MANLSIVQNSKLSVYKRTEKKITSHLFKGVDSVLTYLWINLTAVVSLIFFKLLNRTEIIGRENIPDKTKVLLCSNHQTMIDSFLIGAFAFFPKVLIRPDLLPYHPAALENFFKGRILSWMSRKWRCIPVRRGNRGEKDMFALSQMIKTLKRGTMILFPEGTRSRTGRVGPGRVGVGKLIHDTKPVVVPVAIHGMDKVLPIGASFPHFFQKIRIIYGKPIDLEEYFQMPEGVQTSRLIVDSVISEITDLHDLLGTRAYLEKAKKISQPLLREKEISELSSLHGDTTEAPFKLPEQPLSTLNAPEEYVDKDQIH</sequence>
<organism evidence="9 10">
    <name type="scientific">candidate division CSSED10-310 bacterium</name>
    <dbReference type="NCBI Taxonomy" id="2855610"/>
    <lineage>
        <taxon>Bacteria</taxon>
        <taxon>Bacteria division CSSED10-310</taxon>
    </lineage>
</organism>
<evidence type="ECO:0000256" key="3">
    <source>
        <dbReference type="ARBA" id="ARBA00023098"/>
    </source>
</evidence>
<evidence type="ECO:0000256" key="7">
    <source>
        <dbReference type="SAM" id="Phobius"/>
    </source>
</evidence>
<keyword evidence="7" id="KW-0812">Transmembrane</keyword>
<dbReference type="PANTHER" id="PTHR12497">
    <property type="entry name" value="TAZ PROTEIN TAFAZZIN"/>
    <property type="match status" value="1"/>
</dbReference>
<evidence type="ECO:0000256" key="1">
    <source>
        <dbReference type="ARBA" id="ARBA00004170"/>
    </source>
</evidence>
<comment type="catalytic activity">
    <reaction evidence="6">
        <text>1'-[1,2-diacyl-sn-glycero-3-phospho],3'-[1-acyl-sn-glycero-3-phospho]-glycerol + a 1,2-diacyl-sn-glycero-3-phosphocholine = a cardiolipin + a 1-acyl-sn-glycero-3-phosphocholine</text>
        <dbReference type="Rhea" id="RHEA:33731"/>
        <dbReference type="ChEBI" id="CHEBI:57643"/>
        <dbReference type="ChEBI" id="CHEBI:58168"/>
        <dbReference type="ChEBI" id="CHEBI:62237"/>
        <dbReference type="ChEBI" id="CHEBI:64743"/>
    </reaction>
    <physiologicalReaction direction="left-to-right" evidence="6">
        <dbReference type="Rhea" id="RHEA:33732"/>
    </physiologicalReaction>
    <physiologicalReaction direction="right-to-left" evidence="6">
        <dbReference type="Rhea" id="RHEA:33733"/>
    </physiologicalReaction>
</comment>
<keyword evidence="3" id="KW-0443">Lipid metabolism</keyword>
<name>A0ABV6YZU2_UNCC1</name>
<comment type="subcellular location">
    <subcellularLocation>
        <location evidence="1">Membrane</location>
        <topology evidence="1">Peripheral membrane protein</topology>
    </subcellularLocation>
</comment>
<dbReference type="GO" id="GO:0016746">
    <property type="term" value="F:acyltransferase activity"/>
    <property type="evidence" value="ECO:0007669"/>
    <property type="project" value="UniProtKB-KW"/>
</dbReference>
<keyword evidence="5 9" id="KW-0012">Acyltransferase</keyword>
<keyword evidence="7" id="KW-1133">Transmembrane helix</keyword>
<feature type="transmembrane region" description="Helical" evidence="7">
    <location>
        <begin position="33"/>
        <end position="53"/>
    </location>
</feature>
<dbReference type="PANTHER" id="PTHR12497:SF0">
    <property type="entry name" value="TAFAZZIN"/>
    <property type="match status" value="1"/>
</dbReference>